<dbReference type="Pfam" id="PF01451">
    <property type="entry name" value="LMWPc"/>
    <property type="match status" value="1"/>
</dbReference>
<evidence type="ECO:0000256" key="1">
    <source>
        <dbReference type="ARBA" id="ARBA00022849"/>
    </source>
</evidence>
<dbReference type="PANTHER" id="PTHR43428:SF1">
    <property type="entry name" value="ARSENATE REDUCTASE"/>
    <property type="match status" value="1"/>
</dbReference>
<evidence type="ECO:0000313" key="4">
    <source>
        <dbReference type="Proteomes" id="UP001500842"/>
    </source>
</evidence>
<sequence length="215" mass="22664">MHTNTGPTLAAAQAELVGEFAGVFSSQTVEQILEDSYARLLPASIEGFLPLLAERFARERLRAASRALPGREALRPLVLFVCTANSGRSQMAAALLALRSAGAVEVASAGTRPSDHVQDEVATVLAEVGVSTSELFPKPLTDEVVSGADVVVTMGCGDSCPVLPGRRYVDWDVADPACADLDVVRRVRDDIDAHISLLLDELLPDRGATAASAQL</sequence>
<name>A0ABN2A8D3_9ACTN</name>
<organism evidence="3 4">
    <name type="scientific">Nocardioides humi</name>
    <dbReference type="NCBI Taxonomy" id="449461"/>
    <lineage>
        <taxon>Bacteria</taxon>
        <taxon>Bacillati</taxon>
        <taxon>Actinomycetota</taxon>
        <taxon>Actinomycetes</taxon>
        <taxon>Propionibacteriales</taxon>
        <taxon>Nocardioidaceae</taxon>
        <taxon>Nocardioides</taxon>
    </lineage>
</organism>
<dbReference type="EMBL" id="BAAAOR010000013">
    <property type="protein sequence ID" value="GAA1512111.1"/>
    <property type="molecule type" value="Genomic_DNA"/>
</dbReference>
<dbReference type="NCBIfam" id="NF046112">
    <property type="entry name" value="MSMEG_6209_Nter"/>
    <property type="match status" value="1"/>
</dbReference>
<dbReference type="PANTHER" id="PTHR43428">
    <property type="entry name" value="ARSENATE REDUCTASE"/>
    <property type="match status" value="1"/>
</dbReference>
<accession>A0ABN2A8D3</accession>
<dbReference type="InterPro" id="IPR023485">
    <property type="entry name" value="Ptyr_pPase"/>
</dbReference>
<dbReference type="Gene3D" id="3.40.50.2300">
    <property type="match status" value="1"/>
</dbReference>
<reference evidence="3 4" key="1">
    <citation type="journal article" date="2019" name="Int. J. Syst. Evol. Microbiol.">
        <title>The Global Catalogue of Microorganisms (GCM) 10K type strain sequencing project: providing services to taxonomists for standard genome sequencing and annotation.</title>
        <authorList>
            <consortium name="The Broad Institute Genomics Platform"/>
            <consortium name="The Broad Institute Genome Sequencing Center for Infectious Disease"/>
            <person name="Wu L."/>
            <person name="Ma J."/>
        </authorList>
    </citation>
    <scope>NUCLEOTIDE SEQUENCE [LARGE SCALE GENOMIC DNA]</scope>
    <source>
        <strain evidence="3 4">JCM 14942</strain>
    </source>
</reference>
<comment type="caution">
    <text evidence="3">The sequence shown here is derived from an EMBL/GenBank/DDBJ whole genome shotgun (WGS) entry which is preliminary data.</text>
</comment>
<gene>
    <name evidence="3" type="ORF">GCM10009788_15780</name>
</gene>
<feature type="domain" description="Phosphotyrosine protein phosphatase I" evidence="2">
    <location>
        <begin position="76"/>
        <end position="201"/>
    </location>
</feature>
<dbReference type="Gene3D" id="1.10.8.1060">
    <property type="entry name" value="Corynebacterium glutamicum thioredoxin-dependent arsenate reductase, N-terminal domain"/>
    <property type="match status" value="1"/>
</dbReference>
<dbReference type="Pfam" id="PF21234">
    <property type="entry name" value="Phosphatase-like_N"/>
    <property type="match status" value="1"/>
</dbReference>
<dbReference type="InterPro" id="IPR048716">
    <property type="entry name" value="Phosphatase-like_N"/>
</dbReference>
<dbReference type="SMART" id="SM00226">
    <property type="entry name" value="LMWPc"/>
    <property type="match status" value="1"/>
</dbReference>
<evidence type="ECO:0000259" key="2">
    <source>
        <dbReference type="SMART" id="SM00226"/>
    </source>
</evidence>
<dbReference type="SUPFAM" id="SSF52788">
    <property type="entry name" value="Phosphotyrosine protein phosphatases I"/>
    <property type="match status" value="1"/>
</dbReference>
<keyword evidence="1" id="KW-0059">Arsenical resistance</keyword>
<dbReference type="InterPro" id="IPR036196">
    <property type="entry name" value="Ptyr_pPase_sf"/>
</dbReference>
<evidence type="ECO:0000313" key="3">
    <source>
        <dbReference type="EMBL" id="GAA1512111.1"/>
    </source>
</evidence>
<protein>
    <submittedName>
        <fullName evidence="3">Arsenate reductase ArsC</fullName>
    </submittedName>
</protein>
<dbReference type="Proteomes" id="UP001500842">
    <property type="component" value="Unassembled WGS sequence"/>
</dbReference>
<proteinExistence type="predicted"/>
<keyword evidence="4" id="KW-1185">Reference proteome</keyword>